<reference evidence="2" key="1">
    <citation type="submission" date="2020-04" db="EMBL/GenBank/DDBJ databases">
        <authorList>
            <person name="Chiriac C."/>
            <person name="Salcher M."/>
            <person name="Ghai R."/>
            <person name="Kavagutti S V."/>
        </authorList>
    </citation>
    <scope>NUCLEOTIDE SEQUENCE</scope>
</reference>
<gene>
    <name evidence="2" type="ORF">UFOVP119_34</name>
</gene>
<accession>A0A6J5LBV9</accession>
<feature type="domain" description="DUF7694" evidence="1">
    <location>
        <begin position="38"/>
        <end position="98"/>
    </location>
</feature>
<name>A0A6J5LBV9_9CAUD</name>
<sequence>MMRCPPQLACYRRSVRGEYGDGRNGYMMIPARGLAIMFSSGAGWEHVSVSLADRCPTWDELEWVKRQFWEPGDTVMQLHVPVSEHRCVHPFCLHLWRPLGAEIPRPPAYMVG</sequence>
<dbReference type="Pfam" id="PF24746">
    <property type="entry name" value="DUF7694"/>
    <property type="match status" value="1"/>
</dbReference>
<dbReference type="EMBL" id="LR796238">
    <property type="protein sequence ID" value="CAB4130410.1"/>
    <property type="molecule type" value="Genomic_DNA"/>
</dbReference>
<organism evidence="2">
    <name type="scientific">uncultured Caudovirales phage</name>
    <dbReference type="NCBI Taxonomy" id="2100421"/>
    <lineage>
        <taxon>Viruses</taxon>
        <taxon>Duplodnaviria</taxon>
        <taxon>Heunggongvirae</taxon>
        <taxon>Uroviricota</taxon>
        <taxon>Caudoviricetes</taxon>
        <taxon>Peduoviridae</taxon>
        <taxon>Maltschvirus</taxon>
        <taxon>Maltschvirus maltsch</taxon>
    </lineage>
</organism>
<dbReference type="InterPro" id="IPR056111">
    <property type="entry name" value="DUF7694"/>
</dbReference>
<evidence type="ECO:0000259" key="1">
    <source>
        <dbReference type="Pfam" id="PF24746"/>
    </source>
</evidence>
<evidence type="ECO:0000313" key="2">
    <source>
        <dbReference type="EMBL" id="CAB4130410.1"/>
    </source>
</evidence>
<proteinExistence type="predicted"/>
<protein>
    <recommendedName>
        <fullName evidence="1">DUF7694 domain-containing protein</fullName>
    </recommendedName>
</protein>